<dbReference type="InterPro" id="IPR011009">
    <property type="entry name" value="Kinase-like_dom_sf"/>
</dbReference>
<evidence type="ECO:0000313" key="8">
    <source>
        <dbReference type="EMBL" id="CAE8622294.1"/>
    </source>
</evidence>
<feature type="domain" description="Protein kinase" evidence="7">
    <location>
        <begin position="38"/>
        <end position="320"/>
    </location>
</feature>
<dbReference type="InterPro" id="IPR013587">
    <property type="entry name" value="Nitrate/nitrite_sensing"/>
</dbReference>
<dbReference type="PROSITE" id="PS50011">
    <property type="entry name" value="PROTEIN_KINASE_DOM"/>
    <property type="match status" value="1"/>
</dbReference>
<dbReference type="EMBL" id="CAJNNV010027945">
    <property type="protein sequence ID" value="CAE8622294.1"/>
    <property type="molecule type" value="Genomic_DNA"/>
</dbReference>
<keyword evidence="3 6" id="KW-0547">Nucleotide-binding</keyword>
<name>A0A813G7N2_POLGL</name>
<feature type="binding site" evidence="6">
    <location>
        <position position="67"/>
    </location>
    <ligand>
        <name>ATP</name>
        <dbReference type="ChEBI" id="CHEBI:30616"/>
    </ligand>
</feature>
<reference evidence="8" key="1">
    <citation type="submission" date="2021-02" db="EMBL/GenBank/DDBJ databases">
        <authorList>
            <person name="Dougan E. K."/>
            <person name="Rhodes N."/>
            <person name="Thang M."/>
            <person name="Chan C."/>
        </authorList>
    </citation>
    <scope>NUCLEOTIDE SEQUENCE</scope>
</reference>
<dbReference type="SUPFAM" id="SSF56112">
    <property type="entry name" value="Protein kinase-like (PK-like)"/>
    <property type="match status" value="1"/>
</dbReference>
<keyword evidence="4" id="KW-0418">Kinase</keyword>
<dbReference type="InterPro" id="IPR050205">
    <property type="entry name" value="CDPK_Ser/Thr_kinases"/>
</dbReference>
<dbReference type="Proteomes" id="UP000654075">
    <property type="component" value="Unassembled WGS sequence"/>
</dbReference>
<keyword evidence="1" id="KW-0723">Serine/threonine-protein kinase</keyword>
<proteinExistence type="predicted"/>
<sequence>MAPEMEAAVDTQVPNEVLFRMSSVSSPPDSFGGAGEQYSVEELLGEGSYGSVYRCLRERDSAVFAVKIIDPHRIAFGSDSEERISEVEAMSAKEVRALRKLAGHPGIISLEAAFSSSATRQIFIVTEFVQGGHLFSHMVCRAEPFREPEAAHIVAQLSDALAFCHSTGVVNRDLKLENVLVSSVDVELVEERNNAFSNEITWRTQELFTVKICDFGVATAFKGHEARTPVGTPNYSAPEVVADAKNSYDAYKADAFSLGVMIFVMLCLGFPPEVVGEASNHQHKCWKNLSTNAKSLLDGLLERNPAKRLSVADVRTHHWVPAKKVEGPTCLDQDQVARYQHSKSKAKALKNFSFMSQGISQPTFRAQGPLLPVLLTLNRVIVTMQHERGMACWTLAGAPSEDGISSWDQLRRHIQLTDGRMSEVRELLRDHTKNQALPAMDDLETVISDLACARALTKRQCSSGAIDSEDGFTSFDEVFLSYSHACGALVDIVARAVEAVRFGSSEGLHAAQRFRLLSVAAEQLCRERALALSAGMCNLVLKPVWQRSVTDGAGRVERDSMIGAQMPLELMRRLAEILGARKVLLGTVTRDGSSSGGDVAATSGGLLGALTGEAPVLSAADMITLESIEERVLAPSIRPAPAASEWWEVLTRMIKQIQSRIVMGLVEGMRVHQQNITSHGYARKCSREHVEFQGSRQHPQPARAQYDCGVRLGLRRILLNLADKLQVSSELPGVSKTT</sequence>
<evidence type="ECO:0000256" key="6">
    <source>
        <dbReference type="PROSITE-ProRule" id="PRU10141"/>
    </source>
</evidence>
<protein>
    <recommendedName>
        <fullName evidence="7">Protein kinase domain-containing protein</fullName>
    </recommendedName>
</protein>
<dbReference type="InterPro" id="IPR000719">
    <property type="entry name" value="Prot_kinase_dom"/>
</dbReference>
<evidence type="ECO:0000259" key="7">
    <source>
        <dbReference type="PROSITE" id="PS50011"/>
    </source>
</evidence>
<keyword evidence="5 6" id="KW-0067">ATP-binding</keyword>
<evidence type="ECO:0000256" key="4">
    <source>
        <dbReference type="ARBA" id="ARBA00022777"/>
    </source>
</evidence>
<keyword evidence="9" id="KW-1185">Reference proteome</keyword>
<evidence type="ECO:0000256" key="2">
    <source>
        <dbReference type="ARBA" id="ARBA00022679"/>
    </source>
</evidence>
<evidence type="ECO:0000313" key="9">
    <source>
        <dbReference type="Proteomes" id="UP000654075"/>
    </source>
</evidence>
<dbReference type="GO" id="GO:0005524">
    <property type="term" value="F:ATP binding"/>
    <property type="evidence" value="ECO:0007669"/>
    <property type="project" value="UniProtKB-UniRule"/>
</dbReference>
<organism evidence="8 9">
    <name type="scientific">Polarella glacialis</name>
    <name type="common">Dinoflagellate</name>
    <dbReference type="NCBI Taxonomy" id="89957"/>
    <lineage>
        <taxon>Eukaryota</taxon>
        <taxon>Sar</taxon>
        <taxon>Alveolata</taxon>
        <taxon>Dinophyceae</taxon>
        <taxon>Suessiales</taxon>
        <taxon>Suessiaceae</taxon>
        <taxon>Polarella</taxon>
    </lineage>
</organism>
<evidence type="ECO:0000256" key="3">
    <source>
        <dbReference type="ARBA" id="ARBA00022741"/>
    </source>
</evidence>
<dbReference type="Pfam" id="PF08376">
    <property type="entry name" value="NIT"/>
    <property type="match status" value="1"/>
</dbReference>
<dbReference type="Gene3D" id="1.10.510.10">
    <property type="entry name" value="Transferase(Phosphotransferase) domain 1"/>
    <property type="match status" value="1"/>
</dbReference>
<evidence type="ECO:0000256" key="5">
    <source>
        <dbReference type="ARBA" id="ARBA00022840"/>
    </source>
</evidence>
<comment type="caution">
    <text evidence="8">The sequence shown here is derived from an EMBL/GenBank/DDBJ whole genome shotgun (WGS) entry which is preliminary data.</text>
</comment>
<gene>
    <name evidence="8" type="ORF">PGLA1383_LOCUS39750</name>
</gene>
<dbReference type="SMART" id="SM00220">
    <property type="entry name" value="S_TKc"/>
    <property type="match status" value="1"/>
</dbReference>
<dbReference type="GO" id="GO:0004674">
    <property type="term" value="F:protein serine/threonine kinase activity"/>
    <property type="evidence" value="ECO:0007669"/>
    <property type="project" value="UniProtKB-KW"/>
</dbReference>
<keyword evidence="2" id="KW-0808">Transferase</keyword>
<accession>A0A813G7N2</accession>
<dbReference type="PROSITE" id="PS00107">
    <property type="entry name" value="PROTEIN_KINASE_ATP"/>
    <property type="match status" value="1"/>
</dbReference>
<evidence type="ECO:0000256" key="1">
    <source>
        <dbReference type="ARBA" id="ARBA00022527"/>
    </source>
</evidence>
<dbReference type="Pfam" id="PF00069">
    <property type="entry name" value="Pkinase"/>
    <property type="match status" value="1"/>
</dbReference>
<dbReference type="PANTHER" id="PTHR24349">
    <property type="entry name" value="SERINE/THREONINE-PROTEIN KINASE"/>
    <property type="match status" value="1"/>
</dbReference>
<dbReference type="InterPro" id="IPR017441">
    <property type="entry name" value="Protein_kinase_ATP_BS"/>
</dbReference>
<dbReference type="AlphaFoldDB" id="A0A813G7N2"/>